<dbReference type="EMBL" id="OZ035839">
    <property type="protein sequence ID" value="CAL1585311.1"/>
    <property type="molecule type" value="Genomic_DNA"/>
</dbReference>
<keyword evidence="3" id="KW-1185">Reference proteome</keyword>
<accession>A0AAV2KAI3</accession>
<evidence type="ECO:0000313" key="3">
    <source>
        <dbReference type="Proteomes" id="UP001497482"/>
    </source>
</evidence>
<feature type="region of interest" description="Disordered" evidence="1">
    <location>
        <begin position="164"/>
        <end position="215"/>
    </location>
</feature>
<feature type="compositionally biased region" description="Polar residues" evidence="1">
    <location>
        <begin position="27"/>
        <end position="38"/>
    </location>
</feature>
<protein>
    <submittedName>
        <fullName evidence="2">Uncharacterized protein</fullName>
    </submittedName>
</protein>
<feature type="region of interest" description="Disordered" evidence="1">
    <location>
        <begin position="1"/>
        <end position="41"/>
    </location>
</feature>
<organism evidence="2 3">
    <name type="scientific">Knipowitschia caucasica</name>
    <name type="common">Caucasian dwarf goby</name>
    <name type="synonym">Pomatoschistus caucasicus</name>
    <dbReference type="NCBI Taxonomy" id="637954"/>
    <lineage>
        <taxon>Eukaryota</taxon>
        <taxon>Metazoa</taxon>
        <taxon>Chordata</taxon>
        <taxon>Craniata</taxon>
        <taxon>Vertebrata</taxon>
        <taxon>Euteleostomi</taxon>
        <taxon>Actinopterygii</taxon>
        <taxon>Neopterygii</taxon>
        <taxon>Teleostei</taxon>
        <taxon>Neoteleostei</taxon>
        <taxon>Acanthomorphata</taxon>
        <taxon>Gobiaria</taxon>
        <taxon>Gobiiformes</taxon>
        <taxon>Gobioidei</taxon>
        <taxon>Gobiidae</taxon>
        <taxon>Gobiinae</taxon>
        <taxon>Knipowitschia</taxon>
    </lineage>
</organism>
<evidence type="ECO:0000313" key="2">
    <source>
        <dbReference type="EMBL" id="CAL1585311.1"/>
    </source>
</evidence>
<sequence>MFSPDSGTSGDQSLCSSESSWRPVPVSSESAGGQSCAPQSPAGAVPVLLSPFPSRRLSPCGLPQESQQEDLSLCSSVPAGGPVPVLLSPSRRPVPVLLRVPAGGQSLCSSVPAGGPVPCSSESQAGRPSGAPQVLAGGPVPVLLRVPAGGQSLCSSVPAGGPVLCSSSSSREASPCAHQCSSRRPSPCAPQFSRRQSLCSSESQAGGPVPVLLES</sequence>
<name>A0AAV2KAI3_KNICA</name>
<evidence type="ECO:0000256" key="1">
    <source>
        <dbReference type="SAM" id="MobiDB-lite"/>
    </source>
</evidence>
<feature type="region of interest" description="Disordered" evidence="1">
    <location>
        <begin position="112"/>
        <end position="134"/>
    </location>
</feature>
<proteinExistence type="predicted"/>
<dbReference type="Proteomes" id="UP001497482">
    <property type="component" value="Chromosome 17"/>
</dbReference>
<reference evidence="2 3" key="1">
    <citation type="submission" date="2024-04" db="EMBL/GenBank/DDBJ databases">
        <authorList>
            <person name="Waldvogel A.-M."/>
            <person name="Schoenle A."/>
        </authorList>
    </citation>
    <scope>NUCLEOTIDE SEQUENCE [LARGE SCALE GENOMIC DNA]</scope>
</reference>
<dbReference type="AlphaFoldDB" id="A0AAV2KAI3"/>
<feature type="compositionally biased region" description="Polar residues" evidence="1">
    <location>
        <begin position="1"/>
        <end position="20"/>
    </location>
</feature>
<gene>
    <name evidence="2" type="ORF">KC01_LOCUS15541</name>
</gene>
<feature type="compositionally biased region" description="Polar residues" evidence="1">
    <location>
        <begin position="193"/>
        <end position="204"/>
    </location>
</feature>